<dbReference type="GO" id="GO:0004601">
    <property type="term" value="F:peroxidase activity"/>
    <property type="evidence" value="ECO:0007669"/>
    <property type="project" value="UniProtKB-KW"/>
</dbReference>
<dbReference type="InterPro" id="IPR029032">
    <property type="entry name" value="AhpD-like"/>
</dbReference>
<gene>
    <name evidence="2" type="ORF">DV707_01535</name>
    <name evidence="3" type="ORF">SAMN04488133_1252</name>
</gene>
<dbReference type="PANTHER" id="PTHR35446">
    <property type="entry name" value="SI:CH211-175M2.5"/>
    <property type="match status" value="1"/>
</dbReference>
<keyword evidence="3" id="KW-0575">Peroxidase</keyword>
<dbReference type="SUPFAM" id="SSF69118">
    <property type="entry name" value="AhpD-like"/>
    <property type="match status" value="1"/>
</dbReference>
<dbReference type="EMBL" id="CP031311">
    <property type="protein sequence ID" value="QCC46464.1"/>
    <property type="molecule type" value="Genomic_DNA"/>
</dbReference>
<reference evidence="3 4" key="1">
    <citation type="submission" date="2016-10" db="EMBL/GenBank/DDBJ databases">
        <authorList>
            <person name="de Groot N.N."/>
        </authorList>
    </citation>
    <scope>NUCLEOTIDE SEQUENCE [LARGE SCALE GENOMIC DNA]</scope>
    <source>
        <strain evidence="3 4">CGMCC 1.10331</strain>
    </source>
</reference>
<name>A0A1H5WET5_9EURY</name>
<dbReference type="RefSeq" id="WP_103990938.1">
    <property type="nucleotide sequence ID" value="NZ_CP031311.1"/>
</dbReference>
<evidence type="ECO:0000256" key="1">
    <source>
        <dbReference type="SAM" id="MobiDB-lite"/>
    </source>
</evidence>
<evidence type="ECO:0000313" key="5">
    <source>
        <dbReference type="Proteomes" id="UP000296733"/>
    </source>
</evidence>
<dbReference type="GeneID" id="39856727"/>
<dbReference type="Gene3D" id="1.20.1290.10">
    <property type="entry name" value="AhpD-like"/>
    <property type="match status" value="1"/>
</dbReference>
<dbReference type="Proteomes" id="UP000296733">
    <property type="component" value="Chromosome"/>
</dbReference>
<evidence type="ECO:0000313" key="2">
    <source>
        <dbReference type="EMBL" id="QCC46464.1"/>
    </source>
</evidence>
<organism evidence="3 4">
    <name type="scientific">Halobellus limi</name>
    <dbReference type="NCBI Taxonomy" id="699433"/>
    <lineage>
        <taxon>Archaea</taxon>
        <taxon>Methanobacteriati</taxon>
        <taxon>Methanobacteriota</taxon>
        <taxon>Stenosarchaea group</taxon>
        <taxon>Halobacteria</taxon>
        <taxon>Halobacteriales</taxon>
        <taxon>Haloferacaceae</taxon>
        <taxon>Halobellus</taxon>
    </lineage>
</organism>
<reference evidence="2 5" key="2">
    <citation type="journal article" date="2019" name="Nat. Commun.">
        <title>A new type of DNA phosphorothioation-based antiviral system in archaea.</title>
        <authorList>
            <person name="Xiong L."/>
            <person name="Liu S."/>
            <person name="Chen S."/>
            <person name="Xiao Y."/>
            <person name="Zhu B."/>
            <person name="Gao Y."/>
            <person name="Zhang Y."/>
            <person name="Chen B."/>
            <person name="Luo J."/>
            <person name="Deng Z."/>
            <person name="Chen X."/>
            <person name="Wang L."/>
            <person name="Chen S."/>
        </authorList>
    </citation>
    <scope>NUCLEOTIDE SEQUENCE [LARGE SCALE GENOMIC DNA]</scope>
    <source>
        <strain evidence="2 5">CGMCC 1.10331</strain>
    </source>
</reference>
<keyword evidence="3" id="KW-0560">Oxidoreductase</keyword>
<dbReference type="AlphaFoldDB" id="A0A1H5WET5"/>
<dbReference type="Proteomes" id="UP000236740">
    <property type="component" value="Unassembled WGS sequence"/>
</dbReference>
<feature type="region of interest" description="Disordered" evidence="1">
    <location>
        <begin position="1"/>
        <end position="20"/>
    </location>
</feature>
<evidence type="ECO:0000313" key="4">
    <source>
        <dbReference type="Proteomes" id="UP000236740"/>
    </source>
</evidence>
<protein>
    <submittedName>
        <fullName evidence="3">Alkylhydroperoxidase AhpD family core domain-containing protein</fullName>
    </submittedName>
</protein>
<evidence type="ECO:0000313" key="3">
    <source>
        <dbReference type="EMBL" id="SEF97962.1"/>
    </source>
</evidence>
<proteinExistence type="predicted"/>
<dbReference type="PANTHER" id="PTHR35446:SF2">
    <property type="entry name" value="CARBOXYMUCONOLACTONE DECARBOXYLASE-LIKE DOMAIN-CONTAINING PROTEIN"/>
    <property type="match status" value="1"/>
</dbReference>
<accession>A0A1H5WET5</accession>
<dbReference type="KEGG" id="hlm:DV707_01535"/>
<keyword evidence="4" id="KW-1185">Reference proteome</keyword>
<sequence length="201" mass="22189">MARVDLLDPNESDDPDVREFAPKVTAPDGSVGKHFQAETHFPEVMMKVYEARLDLARKGDLGTELFTKLAVAVSMANECKYCTGAYAKQLSPRLGGDEATREWQLALASGDLDGDEALVIDFALDALDDPAAVTDEDFETLREACGFTDETFVELLYAVNIVSGYNRVTMATDLGYDHDYPEEWADPDSYPAGFRRSAWPS</sequence>
<dbReference type="OrthoDB" id="201738at2157"/>
<dbReference type="EMBL" id="FNVN01000001">
    <property type="protein sequence ID" value="SEF97962.1"/>
    <property type="molecule type" value="Genomic_DNA"/>
</dbReference>